<keyword evidence="3 7" id="KW-0813">Transport</keyword>
<feature type="transmembrane region" description="Helical" evidence="7">
    <location>
        <begin position="51"/>
        <end position="70"/>
    </location>
</feature>
<feature type="transmembrane region" description="Helical" evidence="7">
    <location>
        <begin position="115"/>
        <end position="137"/>
    </location>
</feature>
<comment type="subcellular location">
    <subcellularLocation>
        <location evidence="2">Cell envelope</location>
    </subcellularLocation>
    <subcellularLocation>
        <location evidence="7">Cell membrane</location>
        <topology evidence="7">Multi-pass membrane protein</topology>
    </subcellularLocation>
    <subcellularLocation>
        <location evidence="1">Membrane</location>
        <topology evidence="1">Multi-pass membrane protein</topology>
    </subcellularLocation>
</comment>
<evidence type="ECO:0000259" key="8">
    <source>
        <dbReference type="PROSITE" id="PS50928"/>
    </source>
</evidence>
<keyword evidence="5 7" id="KW-1133">Transmembrane helix</keyword>
<feature type="transmembrane region" description="Helical" evidence="7">
    <location>
        <begin position="216"/>
        <end position="237"/>
    </location>
</feature>
<dbReference type="InterPro" id="IPR000515">
    <property type="entry name" value="MetI-like"/>
</dbReference>
<feature type="transmembrane region" description="Helical" evidence="7">
    <location>
        <begin position="20"/>
        <end position="39"/>
    </location>
</feature>
<evidence type="ECO:0000256" key="7">
    <source>
        <dbReference type="RuleBase" id="RU363032"/>
    </source>
</evidence>
<dbReference type="Pfam" id="PF00528">
    <property type="entry name" value="BPD_transp_1"/>
    <property type="match status" value="1"/>
</dbReference>
<dbReference type="GO" id="GO:0005886">
    <property type="term" value="C:plasma membrane"/>
    <property type="evidence" value="ECO:0007669"/>
    <property type="project" value="UniProtKB-SubCell"/>
</dbReference>
<feature type="transmembrane region" description="Helical" evidence="7">
    <location>
        <begin position="243"/>
        <end position="260"/>
    </location>
</feature>
<comment type="caution">
    <text evidence="9">The sequence shown here is derived from an EMBL/GenBank/DDBJ whole genome shotgun (WGS) entry which is preliminary data.</text>
</comment>
<reference evidence="9 10" key="1">
    <citation type="journal article" date="2016" name="Int. J. Syst. Evol. Microbiol.">
        <title>Oceanobacillus halophilus sp. nov., a novel moderately halophilic bacterium from a hypersaline lake.</title>
        <authorList>
            <person name="Amoozegar M.A."/>
            <person name="Bagheri M."/>
            <person name="Makhdoumi A."/>
            <person name="Nikou M.M."/>
            <person name="Fazeli S.A.S."/>
            <person name="Schumann P."/>
            <person name="Sproer C."/>
            <person name="Sanchez-Porro C."/>
            <person name="Ventosa A."/>
        </authorList>
    </citation>
    <scope>NUCLEOTIDE SEQUENCE [LARGE SCALE GENOMIC DNA]</scope>
    <source>
        <strain evidence="9 10">DSM 23996</strain>
    </source>
</reference>
<dbReference type="PANTHER" id="PTHR30043:SF8">
    <property type="entry name" value="ABC TRANSPORTER, PERMEASE PROTEIN CC0363, PUTATIVE-RELATED"/>
    <property type="match status" value="1"/>
</dbReference>
<sequence>MHDMDAIEKQLYASPRNVRYIFTVTILILLLFSWSLSTINMENMEESGMRIAASIIGGILNPDLGLLFNVTSQGVMYLLIETMAIAFLGTVIGSILAIPLAFLSASNIVPKPVAGLTRLLLIVIRTIPALVYGLMFIRVTGPGPFAGVLTIALVSIGMLAKLFVDTIEELDTSILESMTSIGCTTFEKIRYGIFPQLFSMFLSIIIYRFDMNLREASVLGLVGAGGIGAPLIFAMNAYRWNEVGSILIGLVVLILLVELFSNRIRTKLVRGT</sequence>
<dbReference type="GO" id="GO:0030313">
    <property type="term" value="C:cell envelope"/>
    <property type="evidence" value="ECO:0007669"/>
    <property type="project" value="UniProtKB-SubCell"/>
</dbReference>
<dbReference type="CDD" id="cd06261">
    <property type="entry name" value="TM_PBP2"/>
    <property type="match status" value="1"/>
</dbReference>
<evidence type="ECO:0000256" key="2">
    <source>
        <dbReference type="ARBA" id="ARBA00004196"/>
    </source>
</evidence>
<evidence type="ECO:0000313" key="10">
    <source>
        <dbReference type="Proteomes" id="UP000269301"/>
    </source>
</evidence>
<dbReference type="PANTHER" id="PTHR30043">
    <property type="entry name" value="PHOSPHONATES TRANSPORT SYSTEM PERMEASE PROTEIN"/>
    <property type="match status" value="1"/>
</dbReference>
<name>A0A494ZVI6_9BACI</name>
<keyword evidence="4 7" id="KW-0812">Transmembrane</keyword>
<evidence type="ECO:0000256" key="6">
    <source>
        <dbReference type="ARBA" id="ARBA00023136"/>
    </source>
</evidence>
<keyword evidence="6 7" id="KW-0472">Membrane</keyword>
<dbReference type="GO" id="GO:0015416">
    <property type="term" value="F:ABC-type phosphonate transporter activity"/>
    <property type="evidence" value="ECO:0007669"/>
    <property type="project" value="InterPro"/>
</dbReference>
<evidence type="ECO:0000256" key="3">
    <source>
        <dbReference type="ARBA" id="ARBA00022448"/>
    </source>
</evidence>
<feature type="domain" description="ABC transmembrane type-1" evidence="8">
    <location>
        <begin position="79"/>
        <end position="261"/>
    </location>
</feature>
<dbReference type="NCBIfam" id="TIGR01097">
    <property type="entry name" value="PhnE"/>
    <property type="match status" value="1"/>
</dbReference>
<dbReference type="AlphaFoldDB" id="A0A494ZVI6"/>
<dbReference type="InterPro" id="IPR005769">
    <property type="entry name" value="PhnE/PtxC"/>
</dbReference>
<dbReference type="EMBL" id="RBZP01000020">
    <property type="protein sequence ID" value="RKQ29964.1"/>
    <property type="molecule type" value="Genomic_DNA"/>
</dbReference>
<dbReference type="Gene3D" id="1.10.3720.10">
    <property type="entry name" value="MetI-like"/>
    <property type="match status" value="1"/>
</dbReference>
<comment type="similarity">
    <text evidence="7">Belongs to the binding-protein-dependent transport system permease family.</text>
</comment>
<feature type="transmembrane region" description="Helical" evidence="7">
    <location>
        <begin position="77"/>
        <end position="103"/>
    </location>
</feature>
<dbReference type="SUPFAM" id="SSF161098">
    <property type="entry name" value="MetI-like"/>
    <property type="match status" value="1"/>
</dbReference>
<feature type="transmembrane region" description="Helical" evidence="7">
    <location>
        <begin position="189"/>
        <end position="209"/>
    </location>
</feature>
<evidence type="ECO:0000313" key="9">
    <source>
        <dbReference type="EMBL" id="RKQ29964.1"/>
    </source>
</evidence>
<gene>
    <name evidence="9" type="primary">phnE</name>
    <name evidence="9" type="ORF">D8M06_16460</name>
</gene>
<dbReference type="PROSITE" id="PS50928">
    <property type="entry name" value="ABC_TM1"/>
    <property type="match status" value="1"/>
</dbReference>
<proteinExistence type="inferred from homology"/>
<dbReference type="OrthoDB" id="8557224at2"/>
<protein>
    <submittedName>
        <fullName evidence="9">Phosphonate ABC transporter, permease protein PhnE</fullName>
    </submittedName>
</protein>
<feature type="transmembrane region" description="Helical" evidence="7">
    <location>
        <begin position="144"/>
        <end position="164"/>
    </location>
</feature>
<organism evidence="9 10">
    <name type="scientific">Oceanobacillus halophilus</name>
    <dbReference type="NCBI Taxonomy" id="930130"/>
    <lineage>
        <taxon>Bacteria</taxon>
        <taxon>Bacillati</taxon>
        <taxon>Bacillota</taxon>
        <taxon>Bacilli</taxon>
        <taxon>Bacillales</taxon>
        <taxon>Bacillaceae</taxon>
        <taxon>Oceanobacillus</taxon>
    </lineage>
</organism>
<evidence type="ECO:0000256" key="1">
    <source>
        <dbReference type="ARBA" id="ARBA00004141"/>
    </source>
</evidence>
<dbReference type="Proteomes" id="UP000269301">
    <property type="component" value="Unassembled WGS sequence"/>
</dbReference>
<evidence type="ECO:0000256" key="4">
    <source>
        <dbReference type="ARBA" id="ARBA00022692"/>
    </source>
</evidence>
<dbReference type="InterPro" id="IPR035906">
    <property type="entry name" value="MetI-like_sf"/>
</dbReference>
<keyword evidence="10" id="KW-1185">Reference proteome</keyword>
<evidence type="ECO:0000256" key="5">
    <source>
        <dbReference type="ARBA" id="ARBA00022989"/>
    </source>
</evidence>
<accession>A0A494ZVI6</accession>